<name>E1X536_HALMS</name>
<keyword evidence="1" id="KW-0732">Signal</keyword>
<dbReference type="GO" id="GO:0004623">
    <property type="term" value="F:phospholipase A2 activity"/>
    <property type="evidence" value="ECO:0007669"/>
    <property type="project" value="InterPro"/>
</dbReference>
<dbReference type="EMBL" id="FQ312005">
    <property type="protein sequence ID" value="CBW25507.1"/>
    <property type="molecule type" value="Genomic_DNA"/>
</dbReference>
<feature type="chain" id="PRO_5003154919" evidence="1">
    <location>
        <begin position="24"/>
        <end position="159"/>
    </location>
</feature>
<dbReference type="KEGG" id="bmx:BMS_0600"/>
<gene>
    <name evidence="2" type="ordered locus">BMS_0600</name>
</gene>
<dbReference type="SUPFAM" id="SSF48619">
    <property type="entry name" value="Phospholipase A2, PLA2"/>
    <property type="match status" value="1"/>
</dbReference>
<dbReference type="Proteomes" id="UP000008963">
    <property type="component" value="Chromosome"/>
</dbReference>
<dbReference type="STRING" id="862908.BMS_0600"/>
<dbReference type="PROSITE" id="PS51257">
    <property type="entry name" value="PROKAR_LIPOPROTEIN"/>
    <property type="match status" value="1"/>
</dbReference>
<evidence type="ECO:0000313" key="3">
    <source>
        <dbReference type="Proteomes" id="UP000008963"/>
    </source>
</evidence>
<sequence length="159" mass="18290">MNKLLSLLTLLLLCACAILPSSRKEIKEELSKPLSKQLRAFTSDGCSKWPDGTKEKPNLWLVCCFNHDKAYWIGGTKEEKFTADKELRKCVKEHFSASMGILMYLGVSVGGIPDYKTDYRWGYGWNYDRGYLEISADERAYANKLLPKEGESMWKYIKK</sequence>
<dbReference type="PATRIC" id="fig|862908.3.peg.575"/>
<evidence type="ECO:0000256" key="1">
    <source>
        <dbReference type="SAM" id="SignalP"/>
    </source>
</evidence>
<dbReference type="eggNOG" id="COG2303">
    <property type="taxonomic scope" value="Bacteria"/>
</dbReference>
<dbReference type="InterPro" id="IPR036444">
    <property type="entry name" value="PLipase_A2_dom_sf"/>
</dbReference>
<dbReference type="HOGENOM" id="CLU_129234_1_0_7"/>
<proteinExistence type="predicted"/>
<feature type="signal peptide" evidence="1">
    <location>
        <begin position="1"/>
        <end position="23"/>
    </location>
</feature>
<dbReference type="AlphaFoldDB" id="E1X536"/>
<reference evidence="3" key="1">
    <citation type="journal article" date="2013" name="ISME J.">
        <title>A small predatory core genome in the divergent marine Bacteriovorax marinus SJ and the terrestrial Bdellovibrio bacteriovorus.</title>
        <authorList>
            <person name="Crossman L.C."/>
            <person name="Chen H."/>
            <person name="Cerdeno-Tarraga A.M."/>
            <person name="Brooks K."/>
            <person name="Quail M.A."/>
            <person name="Pineiro S.A."/>
            <person name="Hobley L."/>
            <person name="Sockett R.E."/>
            <person name="Bentley S.D."/>
            <person name="Parkhill J."/>
            <person name="Williams H.N."/>
            <person name="Stine O.C."/>
        </authorList>
    </citation>
    <scope>NUCLEOTIDE SEQUENCE [LARGE SCALE GENOMIC DNA]</scope>
    <source>
        <strain evidence="3">ATCC BAA-682 / DSM 15412 / SJ</strain>
    </source>
</reference>
<dbReference type="RefSeq" id="WP_014243294.1">
    <property type="nucleotide sequence ID" value="NC_016620.1"/>
</dbReference>
<evidence type="ECO:0000313" key="2">
    <source>
        <dbReference type="EMBL" id="CBW25507.1"/>
    </source>
</evidence>
<keyword evidence="3" id="KW-1185">Reference proteome</keyword>
<dbReference type="GO" id="GO:0050482">
    <property type="term" value="P:arachidonate secretion"/>
    <property type="evidence" value="ECO:0007669"/>
    <property type="project" value="InterPro"/>
</dbReference>
<accession>E1X536</accession>
<protein>
    <submittedName>
        <fullName evidence="2">Lipoprotein</fullName>
    </submittedName>
</protein>
<organism evidence="2 3">
    <name type="scientific">Halobacteriovorax marinus (strain ATCC BAA-682 / DSM 15412 / SJ)</name>
    <name type="common">Bacteriovorax marinus</name>
    <dbReference type="NCBI Taxonomy" id="862908"/>
    <lineage>
        <taxon>Bacteria</taxon>
        <taxon>Pseudomonadati</taxon>
        <taxon>Bdellovibrionota</taxon>
        <taxon>Bacteriovoracia</taxon>
        <taxon>Bacteriovoracales</taxon>
        <taxon>Halobacteriovoraceae</taxon>
        <taxon>Halobacteriovorax</taxon>
    </lineage>
</organism>
<keyword evidence="2" id="KW-0449">Lipoprotein</keyword>
<dbReference type="GO" id="GO:0006644">
    <property type="term" value="P:phospholipid metabolic process"/>
    <property type="evidence" value="ECO:0007669"/>
    <property type="project" value="InterPro"/>
</dbReference>